<protein>
    <recommendedName>
        <fullName evidence="6">nicotinamidase</fullName>
        <ecNumber evidence="6">3.5.1.19</ecNumber>
    </recommendedName>
    <alternativeName>
        <fullName evidence="7">Nicotinamide deamidase</fullName>
    </alternativeName>
</protein>
<dbReference type="EC" id="3.5.1.19" evidence="6"/>
<organism evidence="9 10">
    <name type="scientific">Anaeromyxobacter oryzae</name>
    <dbReference type="NCBI Taxonomy" id="2918170"/>
    <lineage>
        <taxon>Bacteria</taxon>
        <taxon>Pseudomonadati</taxon>
        <taxon>Myxococcota</taxon>
        <taxon>Myxococcia</taxon>
        <taxon>Myxococcales</taxon>
        <taxon>Cystobacterineae</taxon>
        <taxon>Anaeromyxobacteraceae</taxon>
        <taxon>Anaeromyxobacter</taxon>
    </lineage>
</organism>
<dbReference type="CDD" id="cd01011">
    <property type="entry name" value="nicotinamidase"/>
    <property type="match status" value="1"/>
</dbReference>
<dbReference type="InterPro" id="IPR000868">
    <property type="entry name" value="Isochorismatase-like_dom"/>
</dbReference>
<accession>A0ABN6MZ89</accession>
<comment type="similarity">
    <text evidence="1">Belongs to the isochorismatase family.</text>
</comment>
<evidence type="ECO:0000256" key="3">
    <source>
        <dbReference type="ARBA" id="ARBA00022723"/>
    </source>
</evidence>
<evidence type="ECO:0000313" key="10">
    <source>
        <dbReference type="Proteomes" id="UP001162891"/>
    </source>
</evidence>
<reference evidence="10" key="1">
    <citation type="journal article" date="2022" name="Int. J. Syst. Evol. Microbiol.">
        <title>Anaeromyxobacter oryzae sp. nov., Anaeromyxobacter diazotrophicus sp. nov. and Anaeromyxobacter paludicola sp. nov., isolated from paddy soils.</title>
        <authorList>
            <person name="Itoh H."/>
            <person name="Xu Z."/>
            <person name="Mise K."/>
            <person name="Masuda Y."/>
            <person name="Ushijima N."/>
            <person name="Hayakawa C."/>
            <person name="Shiratori Y."/>
            <person name="Senoo K."/>
        </authorList>
    </citation>
    <scope>NUCLEOTIDE SEQUENCE [LARGE SCALE GENOMIC DNA]</scope>
    <source>
        <strain evidence="10">Red232</strain>
    </source>
</reference>
<evidence type="ECO:0000313" key="9">
    <source>
        <dbReference type="EMBL" id="BDG06233.1"/>
    </source>
</evidence>
<keyword evidence="3" id="KW-0479">Metal-binding</keyword>
<dbReference type="PANTHER" id="PTHR11080">
    <property type="entry name" value="PYRAZINAMIDASE/NICOTINAMIDASE"/>
    <property type="match status" value="1"/>
</dbReference>
<keyword evidence="10" id="KW-1185">Reference proteome</keyword>
<proteinExistence type="inferred from homology"/>
<dbReference type="PANTHER" id="PTHR11080:SF2">
    <property type="entry name" value="LD05707P"/>
    <property type="match status" value="1"/>
</dbReference>
<evidence type="ECO:0000256" key="6">
    <source>
        <dbReference type="ARBA" id="ARBA00039017"/>
    </source>
</evidence>
<evidence type="ECO:0000259" key="8">
    <source>
        <dbReference type="Pfam" id="PF00857"/>
    </source>
</evidence>
<dbReference type="Proteomes" id="UP001162891">
    <property type="component" value="Chromosome"/>
</dbReference>
<keyword evidence="4" id="KW-0378">Hydrolase</keyword>
<dbReference type="EMBL" id="AP025591">
    <property type="protein sequence ID" value="BDG06233.1"/>
    <property type="molecule type" value="Genomic_DNA"/>
</dbReference>
<dbReference type="InterPro" id="IPR036380">
    <property type="entry name" value="Isochorismatase-like_sf"/>
</dbReference>
<dbReference type="SUPFAM" id="SSF52499">
    <property type="entry name" value="Isochorismatase-like hydrolases"/>
    <property type="match status" value="1"/>
</dbReference>
<sequence length="213" mass="22536">MRLDREKDALLVVDLQHDFLPGGALGVADGDAIIAPIARLAPAFTTVVATQDWHPRGHVSFASSHAGRKPFETLARPEGPQELWPDHCVQGSRGAALHDGFPDAAVTLLLRKGTRPEVDSYSAFRENVGPDGRRPTTGLGAWLAARGVRRVFLAGLARDFCVRASAVDAAAEGFEVVVLDDLTRAVFPERGAGVDALLAGVGARIATSAELDV</sequence>
<evidence type="ECO:0000256" key="7">
    <source>
        <dbReference type="ARBA" id="ARBA00043224"/>
    </source>
</evidence>
<evidence type="ECO:0000256" key="5">
    <source>
        <dbReference type="ARBA" id="ARBA00037900"/>
    </source>
</evidence>
<feature type="domain" description="Isochorismatase-like" evidence="8">
    <location>
        <begin position="9"/>
        <end position="208"/>
    </location>
</feature>
<evidence type="ECO:0000256" key="2">
    <source>
        <dbReference type="ARBA" id="ARBA00022642"/>
    </source>
</evidence>
<evidence type="ECO:0000256" key="1">
    <source>
        <dbReference type="ARBA" id="ARBA00006336"/>
    </source>
</evidence>
<dbReference type="InterPro" id="IPR052347">
    <property type="entry name" value="Isochorismatase_Nicotinamidase"/>
</dbReference>
<dbReference type="RefSeq" id="WP_248355641.1">
    <property type="nucleotide sequence ID" value="NZ_AP025591.1"/>
</dbReference>
<name>A0ABN6MZ89_9BACT</name>
<keyword evidence="2" id="KW-0662">Pyridine nucleotide biosynthesis</keyword>
<dbReference type="Pfam" id="PF00857">
    <property type="entry name" value="Isochorismatase"/>
    <property type="match status" value="1"/>
</dbReference>
<dbReference type="Gene3D" id="3.40.50.850">
    <property type="entry name" value="Isochorismatase-like"/>
    <property type="match status" value="1"/>
</dbReference>
<evidence type="ECO:0000256" key="4">
    <source>
        <dbReference type="ARBA" id="ARBA00022801"/>
    </source>
</evidence>
<comment type="pathway">
    <text evidence="5">Cofactor biosynthesis; nicotinate biosynthesis; nicotinate from nicotinamide: step 1/1.</text>
</comment>
<gene>
    <name evidence="9" type="ORF">AMOR_52290</name>
</gene>